<dbReference type="EC" id="2.3.1.-" evidence="3"/>
<gene>
    <name evidence="3" type="ORF">OEG82_11345</name>
</gene>
<protein>
    <submittedName>
        <fullName evidence="3">GNAT family N-acetyltransferase</fullName>
        <ecNumber evidence="3">2.3.1.-</ecNumber>
    </submittedName>
</protein>
<dbReference type="GO" id="GO:0016746">
    <property type="term" value="F:acyltransferase activity"/>
    <property type="evidence" value="ECO:0007669"/>
    <property type="project" value="UniProtKB-KW"/>
</dbReference>
<dbReference type="Pfam" id="PF13480">
    <property type="entry name" value="Acetyltransf_6"/>
    <property type="match status" value="1"/>
</dbReference>
<dbReference type="EMBL" id="JAOVZQ010000001">
    <property type="protein sequence ID" value="MCY0094618.1"/>
    <property type="molecule type" value="Genomic_DNA"/>
</dbReference>
<organism evidence="3 4">
    <name type="scientific">Hoeflea ulvae</name>
    <dbReference type="NCBI Taxonomy" id="2983764"/>
    <lineage>
        <taxon>Bacteria</taxon>
        <taxon>Pseudomonadati</taxon>
        <taxon>Pseudomonadota</taxon>
        <taxon>Alphaproteobacteria</taxon>
        <taxon>Hyphomicrobiales</taxon>
        <taxon>Rhizobiaceae</taxon>
        <taxon>Hoeflea</taxon>
    </lineage>
</organism>
<accession>A0ABT3YFG0</accession>
<keyword evidence="3" id="KW-0808">Transferase</keyword>
<keyword evidence="3" id="KW-0012">Acyltransferase</keyword>
<name>A0ABT3YFG0_9HYPH</name>
<evidence type="ECO:0000256" key="1">
    <source>
        <dbReference type="SAM" id="MobiDB-lite"/>
    </source>
</evidence>
<dbReference type="InterPro" id="IPR038740">
    <property type="entry name" value="BioF2-like_GNAT_dom"/>
</dbReference>
<evidence type="ECO:0000313" key="3">
    <source>
        <dbReference type="EMBL" id="MCY0094618.1"/>
    </source>
</evidence>
<evidence type="ECO:0000313" key="4">
    <source>
        <dbReference type="Proteomes" id="UP001081283"/>
    </source>
</evidence>
<dbReference type="RefSeq" id="WP_267612557.1">
    <property type="nucleotide sequence ID" value="NZ_JAOVZQ010000001.1"/>
</dbReference>
<dbReference type="Gene3D" id="3.40.630.30">
    <property type="match status" value="1"/>
</dbReference>
<proteinExistence type="predicted"/>
<feature type="domain" description="BioF2-like acetyltransferase" evidence="2">
    <location>
        <begin position="190"/>
        <end position="345"/>
    </location>
</feature>
<dbReference type="Proteomes" id="UP001081283">
    <property type="component" value="Unassembled WGS sequence"/>
</dbReference>
<dbReference type="SUPFAM" id="SSF55729">
    <property type="entry name" value="Acyl-CoA N-acyltransferases (Nat)"/>
    <property type="match status" value="1"/>
</dbReference>
<keyword evidence="4" id="KW-1185">Reference proteome</keyword>
<dbReference type="InterPro" id="IPR016181">
    <property type="entry name" value="Acyl_CoA_acyltransferase"/>
</dbReference>
<comment type="caution">
    <text evidence="3">The sequence shown here is derived from an EMBL/GenBank/DDBJ whole genome shotgun (WGS) entry which is preliminary data.</text>
</comment>
<reference evidence="3" key="1">
    <citation type="submission" date="2022-10" db="EMBL/GenBank/DDBJ databases">
        <title>Hoeflea sp. J2-29, isolated from marine algae.</title>
        <authorList>
            <person name="Kristyanto S."/>
            <person name="Kim J.M."/>
            <person name="Jeon C.O."/>
        </authorList>
    </citation>
    <scope>NUCLEOTIDE SEQUENCE</scope>
    <source>
        <strain evidence="3">J2-29</strain>
    </source>
</reference>
<sequence>MANTHEMTVPVTRPTAARQPHPSGRRLTAHLASVADDLTALWQRLEDDPAVAFHQGRAWVEAWREATGANLCLVTLEQDGAAVAMLPLEIKRSCGLSIARFAGTAFSNENTGLLDSVRLADLAPVTADELALTLSQAGLGADVVLFDKLTPATAADAPYSALPKVFHQNPSFQLPLFADFSAVLAQINGKRRRKKMRVSERRLEAMGGYRHLIGEDDALALRLLETFFRQKALRFAAQGLPDVFADPAVRTFLRILATDRDANGRAALELHGLELAGGDHEGEIIAVSGLTLKHGHVTCQFGSINDVIAADVSAGELLFYRMIERAALAGHKLFDFGVGDQSYKRSWCPQRTELVDCYVPLNLKGRLAAPLIAGMIRLKRVIKTSPGLHRLATWLRGLPVRRQKAAAEPD</sequence>
<evidence type="ECO:0000259" key="2">
    <source>
        <dbReference type="Pfam" id="PF13480"/>
    </source>
</evidence>
<feature type="region of interest" description="Disordered" evidence="1">
    <location>
        <begin position="1"/>
        <end position="24"/>
    </location>
</feature>